<dbReference type="EMBL" id="JBHSPH010000003">
    <property type="protein sequence ID" value="MFC5863092.1"/>
    <property type="molecule type" value="Genomic_DNA"/>
</dbReference>
<evidence type="ECO:0000313" key="2">
    <source>
        <dbReference type="EMBL" id="MFC5863092.1"/>
    </source>
</evidence>
<name>A0ABW1EFJ6_9BACT</name>
<gene>
    <name evidence="2" type="ORF">ACFPT7_12370</name>
</gene>
<feature type="region of interest" description="Disordered" evidence="1">
    <location>
        <begin position="25"/>
        <end position="49"/>
    </location>
</feature>
<accession>A0ABW1EFJ6</accession>
<organism evidence="2 3">
    <name type="scientific">Acidicapsa dinghuensis</name>
    <dbReference type="NCBI Taxonomy" id="2218256"/>
    <lineage>
        <taxon>Bacteria</taxon>
        <taxon>Pseudomonadati</taxon>
        <taxon>Acidobacteriota</taxon>
        <taxon>Terriglobia</taxon>
        <taxon>Terriglobales</taxon>
        <taxon>Acidobacteriaceae</taxon>
        <taxon>Acidicapsa</taxon>
    </lineage>
</organism>
<proteinExistence type="predicted"/>
<protein>
    <submittedName>
        <fullName evidence="2">Uncharacterized protein</fullName>
    </submittedName>
</protein>
<evidence type="ECO:0000256" key="1">
    <source>
        <dbReference type="SAM" id="MobiDB-lite"/>
    </source>
</evidence>
<keyword evidence="3" id="KW-1185">Reference proteome</keyword>
<feature type="region of interest" description="Disordered" evidence="1">
    <location>
        <begin position="90"/>
        <end position="124"/>
    </location>
</feature>
<reference evidence="3" key="1">
    <citation type="journal article" date="2019" name="Int. J. Syst. Evol. Microbiol.">
        <title>The Global Catalogue of Microorganisms (GCM) 10K type strain sequencing project: providing services to taxonomists for standard genome sequencing and annotation.</title>
        <authorList>
            <consortium name="The Broad Institute Genomics Platform"/>
            <consortium name="The Broad Institute Genome Sequencing Center for Infectious Disease"/>
            <person name="Wu L."/>
            <person name="Ma J."/>
        </authorList>
    </citation>
    <scope>NUCLEOTIDE SEQUENCE [LARGE SCALE GENOMIC DNA]</scope>
    <source>
        <strain evidence="3">JCM 4087</strain>
    </source>
</reference>
<evidence type="ECO:0000313" key="3">
    <source>
        <dbReference type="Proteomes" id="UP001596091"/>
    </source>
</evidence>
<comment type="caution">
    <text evidence="2">The sequence shown here is derived from an EMBL/GenBank/DDBJ whole genome shotgun (WGS) entry which is preliminary data.</text>
</comment>
<sequence>MKMRSLIGFCCVTAVWIGGTLASPGEAPSPASGKHLAPSSALRQKQAEPAALPAIDPAHLVREVVYNELHDHDSHGYWRYWIEKHSSRETQLQEEVETPEGPVSHLELTNGKPPSADEQQEENSRLEHLLTSPGAQAQHRKEYAEDENRIGRILALLPDAFLYERISDETNRSEMRDCPCYHFHFQPNPNYPTHSIESRIFHAMAGDLWIGADNKRLVRLDGVLQDNVDFGYGILGRLYKGGWFRLERTRVTANGGAGDWKTRKLEVHMNGRAMLFKTIARETSEVRGGFTPVPPGLSLQQAAALAREPVEETASQPATIQPTAFVIR</sequence>
<dbReference type="Proteomes" id="UP001596091">
    <property type="component" value="Unassembled WGS sequence"/>
</dbReference>
<dbReference type="RefSeq" id="WP_263339488.1">
    <property type="nucleotide sequence ID" value="NZ_JAGSYH010000005.1"/>
</dbReference>